<evidence type="ECO:0000256" key="2">
    <source>
        <dbReference type="ARBA" id="ARBA00009784"/>
    </source>
</evidence>
<gene>
    <name evidence="8" type="ORF">S06H3_18130</name>
</gene>
<keyword evidence="4 7" id="KW-0812">Transmembrane</keyword>
<accession>X1N2A0</accession>
<comment type="similarity">
    <text evidence="2">Belongs to the UPF0056 (MarC) family.</text>
</comment>
<feature type="transmembrane region" description="Helical" evidence="7">
    <location>
        <begin position="45"/>
        <end position="63"/>
    </location>
</feature>
<feature type="transmembrane region" description="Helical" evidence="7">
    <location>
        <begin position="12"/>
        <end position="33"/>
    </location>
</feature>
<dbReference type="GO" id="GO:0005886">
    <property type="term" value="C:plasma membrane"/>
    <property type="evidence" value="ECO:0007669"/>
    <property type="project" value="UniProtKB-SubCell"/>
</dbReference>
<reference evidence="8" key="1">
    <citation type="journal article" date="2014" name="Front. Microbiol.">
        <title>High frequency of phylogenetically diverse reductive dehalogenase-homologous genes in deep subseafloor sedimentary metagenomes.</title>
        <authorList>
            <person name="Kawai M."/>
            <person name="Futagami T."/>
            <person name="Toyoda A."/>
            <person name="Takaki Y."/>
            <person name="Nishi S."/>
            <person name="Hori S."/>
            <person name="Arai W."/>
            <person name="Tsubouchi T."/>
            <person name="Morono Y."/>
            <person name="Uchiyama I."/>
            <person name="Ito T."/>
            <person name="Fujiyama A."/>
            <person name="Inagaki F."/>
            <person name="Takami H."/>
        </authorList>
    </citation>
    <scope>NUCLEOTIDE SEQUENCE</scope>
    <source>
        <strain evidence="8">Expedition CK06-06</strain>
    </source>
</reference>
<evidence type="ECO:0000256" key="3">
    <source>
        <dbReference type="ARBA" id="ARBA00022475"/>
    </source>
</evidence>
<dbReference type="PANTHER" id="PTHR33508:SF1">
    <property type="entry name" value="UPF0056 MEMBRANE PROTEIN YHCE"/>
    <property type="match status" value="1"/>
</dbReference>
<evidence type="ECO:0000256" key="7">
    <source>
        <dbReference type="SAM" id="Phobius"/>
    </source>
</evidence>
<evidence type="ECO:0000256" key="1">
    <source>
        <dbReference type="ARBA" id="ARBA00004651"/>
    </source>
</evidence>
<proteinExistence type="inferred from homology"/>
<evidence type="ECO:0000313" key="8">
    <source>
        <dbReference type="EMBL" id="GAI12719.1"/>
    </source>
</evidence>
<comment type="caution">
    <text evidence="8">The sequence shown here is derived from an EMBL/GenBank/DDBJ whole genome shotgun (WGS) entry which is preliminary data.</text>
</comment>
<evidence type="ECO:0000256" key="5">
    <source>
        <dbReference type="ARBA" id="ARBA00022989"/>
    </source>
</evidence>
<keyword evidence="3" id="KW-1003">Cell membrane</keyword>
<keyword evidence="6 7" id="KW-0472">Membrane</keyword>
<evidence type="ECO:0000256" key="6">
    <source>
        <dbReference type="ARBA" id="ARBA00023136"/>
    </source>
</evidence>
<evidence type="ECO:0000256" key="4">
    <source>
        <dbReference type="ARBA" id="ARBA00022692"/>
    </source>
</evidence>
<keyword evidence="5 7" id="KW-1133">Transmembrane helix</keyword>
<dbReference type="PANTHER" id="PTHR33508">
    <property type="entry name" value="UPF0056 MEMBRANE PROTEIN YHCE"/>
    <property type="match status" value="1"/>
</dbReference>
<dbReference type="Pfam" id="PF01914">
    <property type="entry name" value="MarC"/>
    <property type="match status" value="1"/>
</dbReference>
<name>X1N2A0_9ZZZZ</name>
<sequence>MSIGDIFRELGLTLVPIFVAMDSIGNLPIFLSLTQDIEASRHSRTARLAIFTALGLGLGFVAIGKAIFLLLGIGVADFLVAGGVILLVLAVKDLVTGRMVETSDLSAAEMVG</sequence>
<protein>
    <submittedName>
        <fullName evidence="8">Uncharacterized protein</fullName>
    </submittedName>
</protein>
<comment type="subcellular location">
    <subcellularLocation>
        <location evidence="1">Cell membrane</location>
        <topology evidence="1">Multi-pass membrane protein</topology>
    </subcellularLocation>
</comment>
<feature type="transmembrane region" description="Helical" evidence="7">
    <location>
        <begin position="69"/>
        <end position="91"/>
    </location>
</feature>
<feature type="non-terminal residue" evidence="8">
    <location>
        <position position="112"/>
    </location>
</feature>
<organism evidence="8">
    <name type="scientific">marine sediment metagenome</name>
    <dbReference type="NCBI Taxonomy" id="412755"/>
    <lineage>
        <taxon>unclassified sequences</taxon>
        <taxon>metagenomes</taxon>
        <taxon>ecological metagenomes</taxon>
    </lineage>
</organism>
<dbReference type="AlphaFoldDB" id="X1N2A0"/>
<dbReference type="InterPro" id="IPR002771">
    <property type="entry name" value="Multi_antbiot-R_MarC"/>
</dbReference>
<dbReference type="EMBL" id="BARV01009136">
    <property type="protein sequence ID" value="GAI12719.1"/>
    <property type="molecule type" value="Genomic_DNA"/>
</dbReference>